<dbReference type="Pfam" id="PF00931">
    <property type="entry name" value="NB-ARC"/>
    <property type="match status" value="1"/>
</dbReference>
<dbReference type="InterPro" id="IPR044974">
    <property type="entry name" value="Disease_R_plants"/>
</dbReference>
<dbReference type="GO" id="GO:0006952">
    <property type="term" value="P:defense response"/>
    <property type="evidence" value="ECO:0007669"/>
    <property type="project" value="InterPro"/>
</dbReference>
<reference evidence="3" key="1">
    <citation type="submission" date="2021-01" db="EMBL/GenBank/DDBJ databases">
        <authorList>
            <person name="Lovell J.T."/>
            <person name="Bentley N."/>
            <person name="Bhattarai G."/>
            <person name="Jenkins J.W."/>
            <person name="Sreedasyam A."/>
            <person name="Alarcon Y."/>
            <person name="Bock C."/>
            <person name="Boston L."/>
            <person name="Carlson J."/>
            <person name="Cervantes K."/>
            <person name="Clermont K."/>
            <person name="Krom N."/>
            <person name="Kubenka K."/>
            <person name="Mamidi S."/>
            <person name="Mattison C."/>
            <person name="Monteros M."/>
            <person name="Pisani C."/>
            <person name="Plott C."/>
            <person name="Rajasekar S."/>
            <person name="Rhein H.S."/>
            <person name="Rohla C."/>
            <person name="Song M."/>
            <person name="Hilaire R.S."/>
            <person name="Shu S."/>
            <person name="Wells L."/>
            <person name="Wang X."/>
            <person name="Webber J."/>
            <person name="Heerema R.J."/>
            <person name="Klein P."/>
            <person name="Conner P."/>
            <person name="Grauke L."/>
            <person name="Grimwood J."/>
            <person name="Schmutz J."/>
            <person name="Randall J.J."/>
        </authorList>
    </citation>
    <scope>NUCLEOTIDE SEQUENCE</scope>
    <source>
        <tissue evidence="3">Leaf</tissue>
    </source>
</reference>
<dbReference type="Pfam" id="PF01582">
    <property type="entry name" value="TIR"/>
    <property type="match status" value="1"/>
</dbReference>
<dbReference type="InterPro" id="IPR000157">
    <property type="entry name" value="TIR_dom"/>
</dbReference>
<dbReference type="AlphaFoldDB" id="A0A922A5G7"/>
<feature type="domain" description="TIR" evidence="2">
    <location>
        <begin position="44"/>
        <end position="110"/>
    </location>
</feature>
<evidence type="ECO:0000259" key="2">
    <source>
        <dbReference type="Pfam" id="PF01582"/>
    </source>
</evidence>
<dbReference type="PANTHER" id="PTHR11017">
    <property type="entry name" value="LEUCINE-RICH REPEAT-CONTAINING PROTEIN"/>
    <property type="match status" value="1"/>
</dbReference>
<evidence type="ECO:0000259" key="1">
    <source>
        <dbReference type="Pfam" id="PF00931"/>
    </source>
</evidence>
<dbReference type="GO" id="GO:0007165">
    <property type="term" value="P:signal transduction"/>
    <property type="evidence" value="ECO:0007669"/>
    <property type="project" value="InterPro"/>
</dbReference>
<gene>
    <name evidence="3" type="ORF">I3842_Q050300</name>
</gene>
<dbReference type="Proteomes" id="UP000811246">
    <property type="component" value="Unassembled WGS sequence"/>
</dbReference>
<proteinExistence type="predicted"/>
<evidence type="ECO:0000313" key="4">
    <source>
        <dbReference type="Proteomes" id="UP000811246"/>
    </source>
</evidence>
<sequence>MALQGASSSLRSSSSSVRPWTHEVFLSFNGEDVRQKFISHLHLKEIVLPIFYEVDPSDVRHQKGSFGKAFAKLKDRFEGNEKVLKWKAALKELANMSGFKGDPRMDKKKIKKYFVYTQENENEIIQLVNSRIVNQTHLNVANYPVGIECRKRDIYQHLSIERKDIIHIVGIFGIDIYIQIYSEFEGSCFLKNVRKTLKQGKKLDIYDADRGMNVIKHRLCSKRVLLILDDVDELVQIEKLVGDRDWFGLESRIIVTTRDQQLLKIFEVDPKYESKLLYEDEALRLFSLHAFKKEEPLDGYVELSKQVIKYAQGLPLALTMLGSDLKGKSRPQWRSALEKYKSVQFFQDDGIDKLLKKCLITIEHMGRGIVQLKSPLEPSERSRLWFHNDICGVLEEGTDTNKVAGMIIEMPKGKDVIRLSHKAFERMKNLRVLIIRNASFSSGPNYLSNELRVLDWIEYPLQSLPPNFHGNKLIIFKMRDSFIRELSFIREFKNMTIMEFCNCNFLTKFLDVSSIQNLKKLMAINCKNLVEVHNSIGSLENLCHLSFWGCSNFHSFPEIGCEMKSLTTLSLTQTTVEELSLSISNLTRLEELQLTWCKNLKRLPINIIHWLQHLKTIEEQISSKEEQLPELAPPTNSSNGSSALQVLNHQNCLQSESNSFPISCFFNMFYSSDRLTQLDLSESKIVSLPTSIRGFVALKRALLVVLRET</sequence>
<comment type="caution">
    <text evidence="3">The sequence shown here is derived from an EMBL/GenBank/DDBJ whole genome shotgun (WGS) entry which is preliminary data.</text>
</comment>
<dbReference type="PANTHER" id="PTHR11017:SF570">
    <property type="entry name" value="DISEASE RESISTANCE PROTEIN (TIR-NBS CLASS)-RELATED"/>
    <property type="match status" value="1"/>
</dbReference>
<evidence type="ECO:0008006" key="5">
    <source>
        <dbReference type="Google" id="ProtNLM"/>
    </source>
</evidence>
<accession>A0A922A5G7</accession>
<feature type="domain" description="NB-ARC" evidence="1">
    <location>
        <begin position="166"/>
        <end position="294"/>
    </location>
</feature>
<organism evidence="3 4">
    <name type="scientific">Carya illinoinensis</name>
    <name type="common">Pecan</name>
    <dbReference type="NCBI Taxonomy" id="32201"/>
    <lineage>
        <taxon>Eukaryota</taxon>
        <taxon>Viridiplantae</taxon>
        <taxon>Streptophyta</taxon>
        <taxon>Embryophyta</taxon>
        <taxon>Tracheophyta</taxon>
        <taxon>Spermatophyta</taxon>
        <taxon>Magnoliopsida</taxon>
        <taxon>eudicotyledons</taxon>
        <taxon>Gunneridae</taxon>
        <taxon>Pentapetalae</taxon>
        <taxon>rosids</taxon>
        <taxon>fabids</taxon>
        <taxon>Fagales</taxon>
        <taxon>Juglandaceae</taxon>
        <taxon>Carya</taxon>
    </lineage>
</organism>
<protein>
    <recommendedName>
        <fullName evidence="5">TIR domain-containing protein</fullName>
    </recommendedName>
</protein>
<dbReference type="InterPro" id="IPR002182">
    <property type="entry name" value="NB-ARC"/>
</dbReference>
<name>A0A922A5G7_CARIL</name>
<evidence type="ECO:0000313" key="3">
    <source>
        <dbReference type="EMBL" id="KAG6620944.1"/>
    </source>
</evidence>
<dbReference type="GO" id="GO:0043531">
    <property type="term" value="F:ADP binding"/>
    <property type="evidence" value="ECO:0007669"/>
    <property type="project" value="InterPro"/>
</dbReference>
<dbReference type="EMBL" id="MU228887">
    <property type="protein sequence ID" value="KAG6620944.1"/>
    <property type="molecule type" value="Genomic_DNA"/>
</dbReference>